<dbReference type="InterPro" id="IPR025237">
    <property type="entry name" value="DUF4183"/>
</dbReference>
<organism evidence="2 3">
    <name type="scientific">Defluviitalea raffinosedens</name>
    <dbReference type="NCBI Taxonomy" id="1450156"/>
    <lineage>
        <taxon>Bacteria</taxon>
        <taxon>Bacillati</taxon>
        <taxon>Bacillota</taxon>
        <taxon>Clostridia</taxon>
        <taxon>Lachnospirales</taxon>
        <taxon>Defluviitaleaceae</taxon>
        <taxon>Defluviitalea</taxon>
    </lineage>
</organism>
<dbReference type="EMBL" id="WSLF01000004">
    <property type="protein sequence ID" value="KAE9634911.1"/>
    <property type="molecule type" value="Genomic_DNA"/>
</dbReference>
<dbReference type="RefSeq" id="WP_158739998.1">
    <property type="nucleotide sequence ID" value="NZ_WSLF01000004.1"/>
</dbReference>
<accession>A0A7C8HEV1</accession>
<name>A0A7C8HEV1_9FIRM</name>
<evidence type="ECO:0000313" key="3">
    <source>
        <dbReference type="Proteomes" id="UP000483018"/>
    </source>
</evidence>
<dbReference type="Proteomes" id="UP000483018">
    <property type="component" value="Unassembled WGS sequence"/>
</dbReference>
<proteinExistence type="predicted"/>
<evidence type="ECO:0000259" key="1">
    <source>
        <dbReference type="Pfam" id="PF13799"/>
    </source>
</evidence>
<dbReference type="AlphaFoldDB" id="A0A7C8HEV1"/>
<dbReference type="Pfam" id="PF13799">
    <property type="entry name" value="DUF4183"/>
    <property type="match status" value="3"/>
</dbReference>
<evidence type="ECO:0000313" key="2">
    <source>
        <dbReference type="EMBL" id="KAE9634911.1"/>
    </source>
</evidence>
<reference evidence="2 3" key="1">
    <citation type="submission" date="2019-12" db="EMBL/GenBank/DDBJ databases">
        <title>Defluviitalea raffinosedens, isolated from a biogas fermenter, genome sequencing and characterization.</title>
        <authorList>
            <person name="Rettenmaier R."/>
            <person name="Schneider M."/>
            <person name="Neuhaus K."/>
            <person name="Liebl W."/>
            <person name="Zverlov V."/>
        </authorList>
    </citation>
    <scope>NUCLEOTIDE SEQUENCE [LARGE SCALE GENOMIC DNA]</scope>
    <source>
        <strain evidence="2 3">249c-K6</strain>
    </source>
</reference>
<comment type="caution">
    <text evidence="2">The sequence shown here is derived from an EMBL/GenBank/DDBJ whole genome shotgun (WGS) entry which is preliminary data.</text>
</comment>
<keyword evidence="3" id="KW-1185">Reference proteome</keyword>
<gene>
    <name evidence="2" type="ORF">GND95_06260</name>
</gene>
<feature type="domain" description="DUF4183" evidence="1">
    <location>
        <begin position="350"/>
        <end position="415"/>
    </location>
</feature>
<feature type="domain" description="DUF4183" evidence="1">
    <location>
        <begin position="172"/>
        <end position="237"/>
    </location>
</feature>
<sequence>MWFTNLSKIDCHLTDKHGNILNPYNPMAISYSDVTRFLKTRSKRIRLPSGKYVRANQFVVYIQGYISLFVEDNRISNPIPFRIYKSFYLCVPKRTDLSFKTCYFNCGTKVISNENDLLNLSIKINIGSMAQPKTQPKTFCQRYFTTEINITYRESLLRTEVYQYNTLYEEDKKEYTNEDEIPEYGNRGILDPEMVSFFNLYINGVVQPRENYDIEQGKLTLNIVDAPVENAPILIRFVTFRDSSGDIYPAEIYYYNTISDGIKNEYIDEDKIGDTGIIDPEEVSFVNLYVNGVLQPEVNYTVQKGLLSFQTSDIPPKDVPITLEFIKIRRPNGQLVKAKTYTFNALAHESNIYTNQDELIIYGDQGILDPKYTSYNNLFINAVLQPFVNYSVEKGLLTLNTDDLPLKDSPVSLQFISITSLY</sequence>
<protein>
    <submittedName>
        <fullName evidence="2">DUF4183 domain-containing protein</fullName>
    </submittedName>
</protein>
<dbReference type="OrthoDB" id="1708226at2"/>
<feature type="domain" description="DUF4183" evidence="1">
    <location>
        <begin position="256"/>
        <end position="325"/>
    </location>
</feature>